<dbReference type="InterPro" id="IPR026960">
    <property type="entry name" value="RVT-Znf"/>
</dbReference>
<organism evidence="2 3">
    <name type="scientific">Stylosanthes scabra</name>
    <dbReference type="NCBI Taxonomy" id="79078"/>
    <lineage>
        <taxon>Eukaryota</taxon>
        <taxon>Viridiplantae</taxon>
        <taxon>Streptophyta</taxon>
        <taxon>Embryophyta</taxon>
        <taxon>Tracheophyta</taxon>
        <taxon>Spermatophyta</taxon>
        <taxon>Magnoliopsida</taxon>
        <taxon>eudicotyledons</taxon>
        <taxon>Gunneridae</taxon>
        <taxon>Pentapetalae</taxon>
        <taxon>rosids</taxon>
        <taxon>fabids</taxon>
        <taxon>Fabales</taxon>
        <taxon>Fabaceae</taxon>
        <taxon>Papilionoideae</taxon>
        <taxon>50 kb inversion clade</taxon>
        <taxon>dalbergioids sensu lato</taxon>
        <taxon>Dalbergieae</taxon>
        <taxon>Pterocarpus clade</taxon>
        <taxon>Stylosanthes</taxon>
    </lineage>
</organism>
<comment type="caution">
    <text evidence="2">The sequence shown here is derived from an EMBL/GenBank/DDBJ whole genome shotgun (WGS) entry which is preliminary data.</text>
</comment>
<dbReference type="Proteomes" id="UP001341840">
    <property type="component" value="Unassembled WGS sequence"/>
</dbReference>
<sequence>MKNFIWKVLHEGLPVNQRLHSRIPTMSPTCPRCNSPEEIVTHLLWTCPDSLKAWRLVALLVPSCGSETWRWWSNLQSKLQRRRDVVEAPGVTQNRRVPQAELEGLKHFFGSCAVCSRDWRMEEVSHTLAAGMSLFIVPQSVAAGMGNLKVPQAVVAKMGHFRITPNTKRKEKYIATNTKPILSFFHYYLMPTLGNI</sequence>
<reference evidence="2 3" key="1">
    <citation type="journal article" date="2023" name="Plants (Basel)">
        <title>Bridging the Gap: Combining Genomics and Transcriptomics Approaches to Understand Stylosanthes scabra, an Orphan Legume from the Brazilian Caatinga.</title>
        <authorList>
            <person name="Ferreira-Neto J.R.C."/>
            <person name="da Silva M.D."/>
            <person name="Binneck E."/>
            <person name="de Melo N.F."/>
            <person name="da Silva R.H."/>
            <person name="de Melo A.L.T.M."/>
            <person name="Pandolfi V."/>
            <person name="Bustamante F.O."/>
            <person name="Brasileiro-Vidal A.C."/>
            <person name="Benko-Iseppon A.M."/>
        </authorList>
    </citation>
    <scope>NUCLEOTIDE SEQUENCE [LARGE SCALE GENOMIC DNA]</scope>
    <source>
        <tissue evidence="2">Leaves</tissue>
    </source>
</reference>
<accession>A0ABU6QFL7</accession>
<dbReference type="EMBL" id="JASCZI010000234">
    <property type="protein sequence ID" value="MED6110323.1"/>
    <property type="molecule type" value="Genomic_DNA"/>
</dbReference>
<dbReference type="Pfam" id="PF13966">
    <property type="entry name" value="zf-RVT"/>
    <property type="match status" value="1"/>
</dbReference>
<keyword evidence="3" id="KW-1185">Reference proteome</keyword>
<gene>
    <name evidence="2" type="ORF">PIB30_041827</name>
</gene>
<evidence type="ECO:0000313" key="2">
    <source>
        <dbReference type="EMBL" id="MED6110323.1"/>
    </source>
</evidence>
<evidence type="ECO:0000313" key="3">
    <source>
        <dbReference type="Proteomes" id="UP001341840"/>
    </source>
</evidence>
<feature type="domain" description="Reverse transcriptase zinc-binding" evidence="1">
    <location>
        <begin position="1"/>
        <end position="54"/>
    </location>
</feature>
<name>A0ABU6QFL7_9FABA</name>
<proteinExistence type="predicted"/>
<protein>
    <recommendedName>
        <fullName evidence="1">Reverse transcriptase zinc-binding domain-containing protein</fullName>
    </recommendedName>
</protein>
<evidence type="ECO:0000259" key="1">
    <source>
        <dbReference type="Pfam" id="PF13966"/>
    </source>
</evidence>